<name>A0A8S5MTF4_9CAUD</name>
<protein>
    <submittedName>
        <fullName evidence="1">Uncharacterized protein</fullName>
    </submittedName>
</protein>
<accession>A0A8S5MTF4</accession>
<dbReference type="EMBL" id="BK014985">
    <property type="protein sequence ID" value="DAD85629.1"/>
    <property type="molecule type" value="Genomic_DNA"/>
</dbReference>
<evidence type="ECO:0000313" key="1">
    <source>
        <dbReference type="EMBL" id="DAD85629.1"/>
    </source>
</evidence>
<reference evidence="1" key="1">
    <citation type="journal article" date="2021" name="Proc. Natl. Acad. Sci. U.S.A.">
        <title>A Catalog of Tens of Thousands of Viruses from Human Metagenomes Reveals Hidden Associations with Chronic Diseases.</title>
        <authorList>
            <person name="Tisza M.J."/>
            <person name="Buck C.B."/>
        </authorList>
    </citation>
    <scope>NUCLEOTIDE SEQUENCE</scope>
    <source>
        <strain evidence="1">Ctino4</strain>
    </source>
</reference>
<organism evidence="1">
    <name type="scientific">Myoviridae sp. ctino4</name>
    <dbReference type="NCBI Taxonomy" id="2826686"/>
    <lineage>
        <taxon>Viruses</taxon>
        <taxon>Duplodnaviria</taxon>
        <taxon>Heunggongvirae</taxon>
        <taxon>Uroviricota</taxon>
        <taxon>Caudoviricetes</taxon>
    </lineage>
</organism>
<sequence length="65" mass="7452">MYKSKGFIHKQKTKHPFIWRCLALAKNVNAVVQLVTILSRQLNCNTVFILLQELLAKGGDIHVDF</sequence>
<proteinExistence type="predicted"/>